<dbReference type="EMBL" id="MGJP01000054">
    <property type="protein sequence ID" value="OGN08743.1"/>
    <property type="molecule type" value="Genomic_DNA"/>
</dbReference>
<comment type="cofactor">
    <cofactor evidence="7">
        <name>Mg(2+)</name>
        <dbReference type="ChEBI" id="CHEBI:18420"/>
    </cofactor>
</comment>
<comment type="subcellular location">
    <subcellularLocation>
        <location evidence="7">Cytoplasm</location>
    </subcellularLocation>
</comment>
<keyword evidence="2 7" id="KW-0963">Cytoplasm</keyword>
<dbReference type="InterPro" id="IPR006074">
    <property type="entry name" value="GTP1-OBG_CS"/>
</dbReference>
<dbReference type="SUPFAM" id="SSF82051">
    <property type="entry name" value="Obg GTP-binding protein N-terminal domain"/>
    <property type="match status" value="1"/>
</dbReference>
<proteinExistence type="inferred from homology"/>
<keyword evidence="4 7" id="KW-0378">Hydrolase</keyword>
<feature type="binding site" evidence="7">
    <location>
        <position position="189"/>
    </location>
    <ligand>
        <name>Mg(2+)</name>
        <dbReference type="ChEBI" id="CHEBI:18420"/>
    </ligand>
</feature>
<dbReference type="HAMAP" id="MF_01454">
    <property type="entry name" value="GTPase_Obg"/>
    <property type="match status" value="1"/>
</dbReference>
<dbReference type="InterPro" id="IPR045086">
    <property type="entry name" value="OBG_GTPase"/>
</dbReference>
<comment type="similarity">
    <text evidence="1 7">Belongs to the TRAFAC class OBG-HflX-like GTPase superfamily. OBG GTPase family.</text>
</comment>
<dbReference type="Pfam" id="PF01926">
    <property type="entry name" value="MMR_HSR1"/>
    <property type="match status" value="1"/>
</dbReference>
<feature type="binding site" evidence="7">
    <location>
        <begin position="295"/>
        <end position="298"/>
    </location>
    <ligand>
        <name>GTP</name>
        <dbReference type="ChEBI" id="CHEBI:37565"/>
    </ligand>
</feature>
<dbReference type="Gene3D" id="2.70.210.12">
    <property type="entry name" value="GTP1/OBG domain"/>
    <property type="match status" value="1"/>
</dbReference>
<dbReference type="InterPro" id="IPR006169">
    <property type="entry name" value="GTP1_OBG_dom"/>
</dbReference>
<dbReference type="PRINTS" id="PR00326">
    <property type="entry name" value="GTP1OBG"/>
</dbReference>
<dbReference type="GO" id="GO:0042254">
    <property type="term" value="P:ribosome biogenesis"/>
    <property type="evidence" value="ECO:0007669"/>
    <property type="project" value="UniProtKB-UniRule"/>
</dbReference>
<dbReference type="PANTHER" id="PTHR11702:SF31">
    <property type="entry name" value="MITOCHONDRIAL RIBOSOME-ASSOCIATED GTPASE 2"/>
    <property type="match status" value="1"/>
</dbReference>
<dbReference type="AlphaFoldDB" id="A0A1F8F6I1"/>
<feature type="binding site" evidence="7">
    <location>
        <begin position="187"/>
        <end position="191"/>
    </location>
    <ligand>
        <name>GTP</name>
        <dbReference type="ChEBI" id="CHEBI:37565"/>
    </ligand>
</feature>
<dbReference type="NCBIfam" id="TIGR02729">
    <property type="entry name" value="Obg_CgtA"/>
    <property type="match status" value="1"/>
</dbReference>
<feature type="binding site" evidence="7">
    <location>
        <begin position="325"/>
        <end position="327"/>
    </location>
    <ligand>
        <name>GTP</name>
        <dbReference type="ChEBI" id="CHEBI:37565"/>
    </ligand>
</feature>
<dbReference type="PROSITE" id="PS51883">
    <property type="entry name" value="OBG"/>
    <property type="match status" value="1"/>
</dbReference>
<feature type="domain" description="OBG-type G" evidence="8">
    <location>
        <begin position="156"/>
        <end position="346"/>
    </location>
</feature>
<reference evidence="10 11" key="1">
    <citation type="journal article" date="2016" name="Nat. Commun.">
        <title>Thousands of microbial genomes shed light on interconnected biogeochemical processes in an aquifer system.</title>
        <authorList>
            <person name="Anantharaman K."/>
            <person name="Brown C.T."/>
            <person name="Hug L.A."/>
            <person name="Sharon I."/>
            <person name="Castelle C.J."/>
            <person name="Probst A.J."/>
            <person name="Thomas B.C."/>
            <person name="Singh A."/>
            <person name="Wilkins M.J."/>
            <person name="Karaoz U."/>
            <person name="Brodie E.L."/>
            <person name="Williams K.H."/>
            <person name="Hubbard S.S."/>
            <person name="Banfield J.F."/>
        </authorList>
    </citation>
    <scope>NUCLEOTIDE SEQUENCE [LARGE SCALE GENOMIC DNA]</scope>
</reference>
<evidence type="ECO:0000256" key="4">
    <source>
        <dbReference type="ARBA" id="ARBA00022801"/>
    </source>
</evidence>
<dbReference type="CDD" id="cd01898">
    <property type="entry name" value="Obg"/>
    <property type="match status" value="1"/>
</dbReference>
<gene>
    <name evidence="7" type="primary">obg</name>
    <name evidence="10" type="ORF">A3J46_03240</name>
</gene>
<name>A0A1F8F6I1_9BACT</name>
<dbReference type="PIRSF" id="PIRSF002401">
    <property type="entry name" value="GTP_bd_Obg/CgtA"/>
    <property type="match status" value="1"/>
</dbReference>
<dbReference type="InterPro" id="IPR036726">
    <property type="entry name" value="GTP1_OBG_dom_sf"/>
</dbReference>
<evidence type="ECO:0000259" key="9">
    <source>
        <dbReference type="PROSITE" id="PS51883"/>
    </source>
</evidence>
<evidence type="ECO:0000256" key="3">
    <source>
        <dbReference type="ARBA" id="ARBA00022741"/>
    </source>
</evidence>
<dbReference type="GO" id="GO:0005525">
    <property type="term" value="F:GTP binding"/>
    <property type="evidence" value="ECO:0007669"/>
    <property type="project" value="UniProtKB-UniRule"/>
</dbReference>
<dbReference type="GO" id="GO:0000287">
    <property type="term" value="F:magnesium ion binding"/>
    <property type="evidence" value="ECO:0007669"/>
    <property type="project" value="InterPro"/>
</dbReference>
<feature type="domain" description="Obg" evidence="9">
    <location>
        <begin position="1"/>
        <end position="155"/>
    </location>
</feature>
<dbReference type="Proteomes" id="UP000177167">
    <property type="component" value="Unassembled WGS sequence"/>
</dbReference>
<evidence type="ECO:0000256" key="7">
    <source>
        <dbReference type="HAMAP-Rule" id="MF_01454"/>
    </source>
</evidence>
<dbReference type="InterPro" id="IPR027417">
    <property type="entry name" value="P-loop_NTPase"/>
</dbReference>
<evidence type="ECO:0000313" key="11">
    <source>
        <dbReference type="Proteomes" id="UP000177167"/>
    </source>
</evidence>
<dbReference type="GO" id="GO:0005737">
    <property type="term" value="C:cytoplasm"/>
    <property type="evidence" value="ECO:0007669"/>
    <property type="project" value="UniProtKB-SubCell"/>
</dbReference>
<evidence type="ECO:0000259" key="8">
    <source>
        <dbReference type="PROSITE" id="PS51710"/>
    </source>
</evidence>
<keyword evidence="5 7" id="KW-0460">Magnesium</keyword>
<feature type="binding site" evidence="7">
    <location>
        <begin position="162"/>
        <end position="169"/>
    </location>
    <ligand>
        <name>GTP</name>
        <dbReference type="ChEBI" id="CHEBI:37565"/>
    </ligand>
</feature>
<dbReference type="PROSITE" id="PS00905">
    <property type="entry name" value="GTP1_OBG"/>
    <property type="match status" value="1"/>
</dbReference>
<dbReference type="SUPFAM" id="SSF52540">
    <property type="entry name" value="P-loop containing nucleoside triphosphate hydrolases"/>
    <property type="match status" value="1"/>
</dbReference>
<feature type="binding site" evidence="7">
    <location>
        <position position="169"/>
    </location>
    <ligand>
        <name>Mg(2+)</name>
        <dbReference type="ChEBI" id="CHEBI:18420"/>
    </ligand>
</feature>
<dbReference type="InterPro" id="IPR014100">
    <property type="entry name" value="GTP-bd_Obg/CgtA"/>
</dbReference>
<dbReference type="InterPro" id="IPR031167">
    <property type="entry name" value="G_OBG"/>
</dbReference>
<evidence type="ECO:0000256" key="6">
    <source>
        <dbReference type="ARBA" id="ARBA00023134"/>
    </source>
</evidence>
<dbReference type="Gene3D" id="3.40.50.300">
    <property type="entry name" value="P-loop containing nucleotide triphosphate hydrolases"/>
    <property type="match status" value="1"/>
</dbReference>
<accession>A0A1F8F6I1</accession>
<evidence type="ECO:0000313" key="10">
    <source>
        <dbReference type="EMBL" id="OGN08743.1"/>
    </source>
</evidence>
<evidence type="ECO:0000256" key="2">
    <source>
        <dbReference type="ARBA" id="ARBA00022490"/>
    </source>
</evidence>
<dbReference type="Pfam" id="PF01018">
    <property type="entry name" value="GTP1_OBG"/>
    <property type="match status" value="1"/>
</dbReference>
<dbReference type="EC" id="3.6.5.-" evidence="7"/>
<sequence length="346" mass="37546">MIIDDLTIRVQAGKGGDGIIAFNKNKGSLGPTGGRGGNGGNILFTAVSDLGALNALRNQKVFKAKDGKNGRHQLNDGTAGEDLIIKVPVGTVIHNLTNGTDHELVKVGEELLSAKGGHGGKGNFLFRGPHNTSPKRFQEGLLGEQFNIHLELKMIADIGIIGLPNVGKSSLLNELTKAKSKVANYHFTTLEPHLGVYYDLILADIPGLIEGASEGKGLGVKFLRHIERTRVLFHLISAESEDPVKDYKAIRKELGAYNPRAQRAEQQPNGAVAAWPSSYDGNKFMLEKDEYLFLSKTDMADVATIKKKLAKLKKLNKTALVLSIHDIDAINSVYKILNKIAEEKRA</sequence>
<evidence type="ECO:0000256" key="1">
    <source>
        <dbReference type="ARBA" id="ARBA00007699"/>
    </source>
</evidence>
<comment type="function">
    <text evidence="7">An essential GTPase which binds GTP, GDP and possibly (p)ppGpp with moderate affinity, with high nucleotide exchange rates and a fairly low GTP hydrolysis rate. Plays a role in control of the cell cycle, stress response, ribosome biogenesis and in those bacteria that undergo differentiation, in morphogenesis control.</text>
</comment>
<dbReference type="GO" id="GO:0003924">
    <property type="term" value="F:GTPase activity"/>
    <property type="evidence" value="ECO:0007669"/>
    <property type="project" value="UniProtKB-UniRule"/>
</dbReference>
<comment type="subunit">
    <text evidence="7">Monomer.</text>
</comment>
<evidence type="ECO:0000256" key="5">
    <source>
        <dbReference type="ARBA" id="ARBA00022842"/>
    </source>
</evidence>
<organism evidence="10 11">
    <name type="scientific">Candidatus Yanofskybacteria bacterium RIFCSPHIGHO2_02_FULL_41_11</name>
    <dbReference type="NCBI Taxonomy" id="1802675"/>
    <lineage>
        <taxon>Bacteria</taxon>
        <taxon>Candidatus Yanofskyibacteriota</taxon>
    </lineage>
</organism>
<dbReference type="FunFam" id="2.70.210.12:FF:000001">
    <property type="entry name" value="GTPase Obg"/>
    <property type="match status" value="1"/>
</dbReference>
<protein>
    <recommendedName>
        <fullName evidence="7">GTPase Obg</fullName>
        <ecNumber evidence="7">3.6.5.-</ecNumber>
    </recommendedName>
    <alternativeName>
        <fullName evidence="7">GTP-binding protein Obg</fullName>
    </alternativeName>
</protein>
<feature type="binding site" evidence="7">
    <location>
        <begin position="204"/>
        <end position="207"/>
    </location>
    <ligand>
        <name>GTP</name>
        <dbReference type="ChEBI" id="CHEBI:37565"/>
    </ligand>
</feature>
<keyword evidence="3 7" id="KW-0547">Nucleotide-binding</keyword>
<dbReference type="InterPro" id="IPR006073">
    <property type="entry name" value="GTP-bd"/>
</dbReference>
<keyword evidence="7" id="KW-0479">Metal-binding</keyword>
<dbReference type="PANTHER" id="PTHR11702">
    <property type="entry name" value="DEVELOPMENTALLY REGULATED GTP-BINDING PROTEIN-RELATED"/>
    <property type="match status" value="1"/>
</dbReference>
<dbReference type="NCBIfam" id="NF008956">
    <property type="entry name" value="PRK12299.1"/>
    <property type="match status" value="1"/>
</dbReference>
<dbReference type="PROSITE" id="PS51710">
    <property type="entry name" value="G_OBG"/>
    <property type="match status" value="1"/>
</dbReference>
<comment type="caution">
    <text evidence="10">The sequence shown here is derived from an EMBL/GenBank/DDBJ whole genome shotgun (WGS) entry which is preliminary data.</text>
</comment>
<keyword evidence="6 7" id="KW-0342">GTP-binding</keyword>